<accession>A0ABT3BRM6</accession>
<organism evidence="1 2">
    <name type="scientific">Pseudomonas capsici</name>
    <dbReference type="NCBI Taxonomy" id="2810614"/>
    <lineage>
        <taxon>Bacteria</taxon>
        <taxon>Pseudomonadati</taxon>
        <taxon>Pseudomonadota</taxon>
        <taxon>Gammaproteobacteria</taxon>
        <taxon>Pseudomonadales</taxon>
        <taxon>Pseudomonadaceae</taxon>
        <taxon>Pseudomonas</taxon>
    </lineage>
</organism>
<evidence type="ECO:0000313" key="2">
    <source>
        <dbReference type="Proteomes" id="UP001207294"/>
    </source>
</evidence>
<protein>
    <recommendedName>
        <fullName evidence="3">DUF2158 domain-containing protein</fullName>
    </recommendedName>
</protein>
<evidence type="ECO:0008006" key="3">
    <source>
        <dbReference type="Google" id="ProtNLM"/>
    </source>
</evidence>
<dbReference type="RefSeq" id="WP_117184176.1">
    <property type="nucleotide sequence ID" value="NZ_JAFGZD010000001.1"/>
</dbReference>
<comment type="caution">
    <text evidence="1">The sequence shown here is derived from an EMBL/GenBank/DDBJ whole genome shotgun (WGS) entry which is preliminary data.</text>
</comment>
<gene>
    <name evidence="1" type="ORF">OH718_02740</name>
</gene>
<reference evidence="1 2" key="1">
    <citation type="submission" date="2022-10" db="EMBL/GenBank/DDBJ databases">
        <title>Characterization of Pseudomonas capsici strains from pepper and tomato in Georgia.</title>
        <authorList>
            <person name="Zhao M."/>
            <person name="Dutta B."/>
        </authorList>
    </citation>
    <scope>NUCLEOTIDE SEQUENCE [LARGE SCALE GENOMIC DNA]</scope>
    <source>
        <strain evidence="1 2">Pc20-5</strain>
    </source>
</reference>
<proteinExistence type="predicted"/>
<name>A0ABT3BRM6_9PSED</name>
<evidence type="ECO:0000313" key="1">
    <source>
        <dbReference type="EMBL" id="MCV4375506.1"/>
    </source>
</evidence>
<sequence length="68" mass="7358">MNSFEPGEYVRLRSGGRKMQVISAGAADSLPASPLVACEYQAKSRRILGFYAANSLVRAQHSSSEVIQ</sequence>
<dbReference type="EMBL" id="JAOXML010000001">
    <property type="protein sequence ID" value="MCV4375506.1"/>
    <property type="molecule type" value="Genomic_DNA"/>
</dbReference>
<dbReference type="GeneID" id="93559839"/>
<dbReference type="Proteomes" id="UP001207294">
    <property type="component" value="Unassembled WGS sequence"/>
</dbReference>
<keyword evidence="2" id="KW-1185">Reference proteome</keyword>